<protein>
    <submittedName>
        <fullName evidence="1">Shikimate kinase</fullName>
    </submittedName>
</protein>
<keyword evidence="1" id="KW-0418">Kinase</keyword>
<dbReference type="RefSeq" id="WP_113874980.1">
    <property type="nucleotide sequence ID" value="NZ_QNRF01000006.1"/>
</dbReference>
<keyword evidence="1" id="KW-0808">Transferase</keyword>
<dbReference type="InterPro" id="IPR027417">
    <property type="entry name" value="P-loop_NTPase"/>
</dbReference>
<gene>
    <name evidence="1" type="ORF">DFP76_106139</name>
</gene>
<dbReference type="InterPro" id="IPR052922">
    <property type="entry name" value="Cytidylate_Kinase-2"/>
</dbReference>
<evidence type="ECO:0000313" key="2">
    <source>
        <dbReference type="Proteomes" id="UP000252086"/>
    </source>
</evidence>
<dbReference type="Gene3D" id="3.40.50.300">
    <property type="entry name" value="P-loop containing nucleotide triphosphate hydrolases"/>
    <property type="match status" value="1"/>
</dbReference>
<dbReference type="AlphaFoldDB" id="A0A366CWU9"/>
<dbReference type="GO" id="GO:0016301">
    <property type="term" value="F:kinase activity"/>
    <property type="evidence" value="ECO:0007669"/>
    <property type="project" value="UniProtKB-KW"/>
</dbReference>
<dbReference type="EMBL" id="QNRF01000006">
    <property type="protein sequence ID" value="RBO82311.1"/>
    <property type="molecule type" value="Genomic_DNA"/>
</dbReference>
<dbReference type="PANTHER" id="PTHR37816:SF2">
    <property type="entry name" value="DNA TOPOLOGY MODULATION PROTEIN FLAR-RELATED PROTEIN"/>
    <property type="match status" value="1"/>
</dbReference>
<name>A0A366CWU9_9GAMM</name>
<reference evidence="1 2" key="1">
    <citation type="submission" date="2018-06" db="EMBL/GenBank/DDBJ databases">
        <title>Genomic Encyclopedia of Type Strains, Phase III (KMG-III): the genomes of soil and plant-associated and newly described type strains.</title>
        <authorList>
            <person name="Whitman W."/>
        </authorList>
    </citation>
    <scope>NUCLEOTIDE SEQUENCE [LARGE SCALE GENOMIC DNA]</scope>
    <source>
        <strain evidence="1 2">CECT 7732</strain>
    </source>
</reference>
<organism evidence="1 2">
    <name type="scientific">Marinomonas aquiplantarum</name>
    <dbReference type="NCBI Taxonomy" id="491951"/>
    <lineage>
        <taxon>Bacteria</taxon>
        <taxon>Pseudomonadati</taxon>
        <taxon>Pseudomonadota</taxon>
        <taxon>Gammaproteobacteria</taxon>
        <taxon>Oceanospirillales</taxon>
        <taxon>Oceanospirillaceae</taxon>
        <taxon>Marinomonas</taxon>
    </lineage>
</organism>
<dbReference type="SUPFAM" id="SSF52540">
    <property type="entry name" value="P-loop containing nucleoside triphosphate hydrolases"/>
    <property type="match status" value="1"/>
</dbReference>
<proteinExistence type="predicted"/>
<dbReference type="OrthoDB" id="5296079at2"/>
<dbReference type="Proteomes" id="UP000252086">
    <property type="component" value="Unassembled WGS sequence"/>
</dbReference>
<sequence length="179" mass="20317">MNKVAVFGKPGSGKSTLSKALAEKTGLPLYQLDNLVYQANGDLVPREIYDQAHADIVTSDAWIIDGFGPLGTFYQRLAVADVLIYVDLAYPTSYWLVTKRLLKGLFVKPEGWPKGSSIIKGSWQSYKTLRRCPMFWNQDFHDKLQTYSADKPVYVIKTLAELKQFVKNYPELNSRMSLK</sequence>
<comment type="caution">
    <text evidence="1">The sequence shown here is derived from an EMBL/GenBank/DDBJ whole genome shotgun (WGS) entry which is preliminary data.</text>
</comment>
<accession>A0A366CWU9</accession>
<dbReference type="PANTHER" id="PTHR37816">
    <property type="entry name" value="YALI0E33011P"/>
    <property type="match status" value="1"/>
</dbReference>
<evidence type="ECO:0000313" key="1">
    <source>
        <dbReference type="EMBL" id="RBO82311.1"/>
    </source>
</evidence>
<keyword evidence="2" id="KW-1185">Reference proteome</keyword>